<evidence type="ECO:0000256" key="12">
    <source>
        <dbReference type="PIRSR" id="PIRSR037913-2"/>
    </source>
</evidence>
<dbReference type="EMBL" id="GG681830">
    <property type="protein sequence ID" value="EER04146.1"/>
    <property type="molecule type" value="Genomic_DNA"/>
</dbReference>
<evidence type="ECO:0000256" key="3">
    <source>
        <dbReference type="ARBA" id="ARBA00022491"/>
    </source>
</evidence>
<evidence type="ECO:0000256" key="4">
    <source>
        <dbReference type="ARBA" id="ARBA00022801"/>
    </source>
</evidence>
<comment type="subcellular location">
    <subcellularLocation>
        <location evidence="1 10">Nucleus</location>
    </subcellularLocation>
</comment>
<dbReference type="InterPro" id="IPR023801">
    <property type="entry name" value="His_deacetylse_dom"/>
</dbReference>
<evidence type="ECO:0000256" key="10">
    <source>
        <dbReference type="PIRNR" id="PIRNR037913"/>
    </source>
</evidence>
<dbReference type="Pfam" id="PF00850">
    <property type="entry name" value="Hist_deacetyl"/>
    <property type="match status" value="1"/>
</dbReference>
<feature type="domain" description="Histone deacetylase" evidence="14">
    <location>
        <begin position="38"/>
        <end position="330"/>
    </location>
</feature>
<accession>C5LGG0</accession>
<evidence type="ECO:0000256" key="9">
    <source>
        <dbReference type="ARBA" id="ARBA00061569"/>
    </source>
</evidence>
<dbReference type="PANTHER" id="PTHR10625">
    <property type="entry name" value="HISTONE DEACETYLASE HDAC1-RELATED"/>
    <property type="match status" value="1"/>
</dbReference>
<dbReference type="AlphaFoldDB" id="C5LGG0"/>
<feature type="binding site" evidence="13">
    <location>
        <position position="277"/>
    </location>
    <ligand>
        <name>a divalent metal cation</name>
        <dbReference type="ChEBI" id="CHEBI:60240"/>
    </ligand>
</feature>
<keyword evidence="3" id="KW-0678">Repressor</keyword>
<dbReference type="GeneID" id="9045395"/>
<sequence length="498" mass="56615">MAYIHFDEAKRSEVSGIKADVTYFYEPDHGSYYYGEGHPMKPQRIRMAHDLVVGYGLYKHMTVYRPHVATDAELTNFHGEEYISFLKIANADNVRDYTSQSKRFRVGDIITDCPVFDGLYDFQRTLAGGSLDAAHELCSRNADIAINWAGGLHHAKRNEASGFCYVNDIVLAILELLRFHPRVLYIDIDVHHGDGVEEAFYQTSRVMTVSFHKYGDFFPGTGDISDIGTGEGRFYALNVPLDEGITDDLFSDLFKTIITRVVEIYQPGAIVLQCGADSLAHDRLGRFNLTLQGHANCVRLVKSFGIPLLLLGGGGYTIRNVSRCWAYETAVALNRDQDLSNQLPMNDFWHYYAPDYKLQIQPVAALHNLNAPSALDKVKTECLKNVELLKHAPGVEFAYLPSDVIETAKRREDFYEAQLGELRNCIRASVEFNLSRGQRQERLQIVSEEQELLDEDNDNYTERAVRADMLLHAYRMGYSKKRRRNDADEDDEEGGYRD</sequence>
<keyword evidence="6 10" id="KW-0805">Transcription regulation</keyword>
<dbReference type="PRINTS" id="PR01271">
    <property type="entry name" value="HISDACETLASE"/>
</dbReference>
<evidence type="ECO:0000256" key="2">
    <source>
        <dbReference type="ARBA" id="ARBA00012111"/>
    </source>
</evidence>
<dbReference type="PANTHER" id="PTHR10625:SF10">
    <property type="entry name" value="HISTONE DEACETYLASE HDAC1"/>
    <property type="match status" value="1"/>
</dbReference>
<keyword evidence="16" id="KW-1185">Reference proteome</keyword>
<dbReference type="OMA" id="GWLRAFH"/>
<dbReference type="InterPro" id="IPR000286">
    <property type="entry name" value="HDACs"/>
</dbReference>
<dbReference type="InterPro" id="IPR003084">
    <property type="entry name" value="HDAC_I/II"/>
</dbReference>
<keyword evidence="13" id="KW-0479">Metal-binding</keyword>
<evidence type="ECO:0000256" key="8">
    <source>
        <dbReference type="ARBA" id="ARBA00023242"/>
    </source>
</evidence>
<dbReference type="PIRSF" id="PIRSF037913">
    <property type="entry name" value="His_deacetylse_1"/>
    <property type="match status" value="1"/>
</dbReference>
<feature type="binding site" evidence="12">
    <location>
        <position position="112"/>
    </location>
    <ligand>
        <name>substrate</name>
    </ligand>
</feature>
<reference evidence="15 16" key="1">
    <citation type="submission" date="2008-07" db="EMBL/GenBank/DDBJ databases">
        <authorList>
            <person name="El-Sayed N."/>
            <person name="Caler E."/>
            <person name="Inman J."/>
            <person name="Amedeo P."/>
            <person name="Hass B."/>
            <person name="Wortman J."/>
        </authorList>
    </citation>
    <scope>NUCLEOTIDE SEQUENCE [LARGE SCALE GENOMIC DNA]</scope>
    <source>
        <strain evidence="16">ATCC 50983 / TXsc</strain>
    </source>
</reference>
<evidence type="ECO:0000313" key="16">
    <source>
        <dbReference type="Proteomes" id="UP000007800"/>
    </source>
</evidence>
<protein>
    <recommendedName>
        <fullName evidence="2 10">Histone deacetylase</fullName>
        <ecNumber evidence="2 10">3.5.1.98</ecNumber>
    </recommendedName>
</protein>
<dbReference type="Proteomes" id="UP000007800">
    <property type="component" value="Unassembled WGS sequence"/>
</dbReference>
<dbReference type="InParanoid" id="C5LGG0"/>
<proteinExistence type="inferred from homology"/>
<dbReference type="OrthoDB" id="1918432at2759"/>
<dbReference type="InterPro" id="IPR023696">
    <property type="entry name" value="Ureohydrolase_dom_sf"/>
</dbReference>
<keyword evidence="4 10" id="KW-0378">Hydrolase</keyword>
<dbReference type="RefSeq" id="XP_002772330.1">
    <property type="nucleotide sequence ID" value="XM_002772284.1"/>
</dbReference>
<evidence type="ECO:0000256" key="13">
    <source>
        <dbReference type="PIRSR" id="PIRSR037913-3"/>
    </source>
</evidence>
<gene>
    <name evidence="15" type="ORF">Pmar_PMAR019563</name>
</gene>
<dbReference type="Gene3D" id="3.40.800.20">
    <property type="entry name" value="Histone deacetylase domain"/>
    <property type="match status" value="1"/>
</dbReference>
<feature type="binding site" evidence="13">
    <location>
        <position position="191"/>
    </location>
    <ligand>
        <name>a divalent metal cation</name>
        <dbReference type="ChEBI" id="CHEBI:60240"/>
    </ligand>
</feature>
<dbReference type="SUPFAM" id="SSF52768">
    <property type="entry name" value="Arginase/deacetylase"/>
    <property type="match status" value="1"/>
</dbReference>
<evidence type="ECO:0000256" key="6">
    <source>
        <dbReference type="ARBA" id="ARBA00023015"/>
    </source>
</evidence>
<dbReference type="EC" id="3.5.1.98" evidence="2 10"/>
<dbReference type="FunCoup" id="C5LGG0">
    <property type="interactions" value="934"/>
</dbReference>
<feature type="binding site" evidence="12">
    <location>
        <position position="162"/>
    </location>
    <ligand>
        <name>substrate</name>
    </ligand>
</feature>
<keyword evidence="5 10" id="KW-0156">Chromatin regulator</keyword>
<dbReference type="PRINTS" id="PR01270">
    <property type="entry name" value="HDASUPER"/>
</dbReference>
<keyword evidence="7 10" id="KW-0804">Transcription</keyword>
<evidence type="ECO:0000259" key="14">
    <source>
        <dbReference type="Pfam" id="PF00850"/>
    </source>
</evidence>
<feature type="binding site" evidence="12">
    <location>
        <position position="316"/>
    </location>
    <ligand>
        <name>substrate</name>
    </ligand>
</feature>
<evidence type="ECO:0000256" key="7">
    <source>
        <dbReference type="ARBA" id="ARBA00023163"/>
    </source>
</evidence>
<dbReference type="GO" id="GO:0040029">
    <property type="term" value="P:epigenetic regulation of gene expression"/>
    <property type="evidence" value="ECO:0007669"/>
    <property type="project" value="TreeGrafter"/>
</dbReference>
<dbReference type="GO" id="GO:0046872">
    <property type="term" value="F:metal ion binding"/>
    <property type="evidence" value="ECO:0007669"/>
    <property type="project" value="UniProtKB-KW"/>
</dbReference>
<dbReference type="InterPro" id="IPR037138">
    <property type="entry name" value="His_deacetylse_dom_sf"/>
</dbReference>
<name>C5LGG0_PERM5</name>
<dbReference type="GO" id="GO:0000118">
    <property type="term" value="C:histone deacetylase complex"/>
    <property type="evidence" value="ECO:0007669"/>
    <property type="project" value="UniProtKB-ARBA"/>
</dbReference>
<evidence type="ECO:0000256" key="1">
    <source>
        <dbReference type="ARBA" id="ARBA00004123"/>
    </source>
</evidence>
<comment type="catalytic activity">
    <reaction evidence="10">
        <text>N(6)-acetyl-L-lysyl-[histone] + H2O = L-lysyl-[histone] + acetate</text>
        <dbReference type="Rhea" id="RHEA:58196"/>
        <dbReference type="Rhea" id="RHEA-COMP:9845"/>
        <dbReference type="Rhea" id="RHEA-COMP:11338"/>
        <dbReference type="ChEBI" id="CHEBI:15377"/>
        <dbReference type="ChEBI" id="CHEBI:29969"/>
        <dbReference type="ChEBI" id="CHEBI:30089"/>
        <dbReference type="ChEBI" id="CHEBI:61930"/>
        <dbReference type="EC" id="3.5.1.98"/>
    </reaction>
</comment>
<feature type="binding site" evidence="13">
    <location>
        <position position="189"/>
    </location>
    <ligand>
        <name>a divalent metal cation</name>
        <dbReference type="ChEBI" id="CHEBI:60240"/>
    </ligand>
</feature>
<dbReference type="FunFam" id="3.40.800.20:FF:000001">
    <property type="entry name" value="Histone deacetylase"/>
    <property type="match status" value="1"/>
</dbReference>
<evidence type="ECO:0000256" key="5">
    <source>
        <dbReference type="ARBA" id="ARBA00022853"/>
    </source>
</evidence>
<feature type="active site" description="Proton acceptor" evidence="11">
    <location>
        <position position="154"/>
    </location>
</feature>
<organism evidence="16">
    <name type="scientific">Perkinsus marinus (strain ATCC 50983 / TXsc)</name>
    <dbReference type="NCBI Taxonomy" id="423536"/>
    <lineage>
        <taxon>Eukaryota</taxon>
        <taxon>Sar</taxon>
        <taxon>Alveolata</taxon>
        <taxon>Perkinsozoa</taxon>
        <taxon>Perkinsea</taxon>
        <taxon>Perkinsida</taxon>
        <taxon>Perkinsidae</taxon>
        <taxon>Perkinsus</taxon>
    </lineage>
</organism>
<dbReference type="CDD" id="cd09991">
    <property type="entry name" value="HDAC_classI"/>
    <property type="match status" value="1"/>
</dbReference>
<comment type="similarity">
    <text evidence="9 10">Belongs to the histone deacetylase family. HD Type 1 subfamily.</text>
</comment>
<keyword evidence="8 10" id="KW-0539">Nucleus</keyword>
<evidence type="ECO:0000313" key="15">
    <source>
        <dbReference type="EMBL" id="EER04146.1"/>
    </source>
</evidence>
<evidence type="ECO:0000256" key="11">
    <source>
        <dbReference type="PIRSR" id="PIRSR037913-1"/>
    </source>
</evidence>
<dbReference type="GO" id="GO:0141221">
    <property type="term" value="F:histone deacetylase activity, hydrolytic mechanism"/>
    <property type="evidence" value="ECO:0007669"/>
    <property type="project" value="UniProtKB-EC"/>
</dbReference>